<dbReference type="Pfam" id="PF01503">
    <property type="entry name" value="PRA-PH"/>
    <property type="match status" value="1"/>
</dbReference>
<reference evidence="1 2" key="1">
    <citation type="journal article" date="2008" name="Virology">
        <title>Genome sequence of the lytic bacteriophage P1201 from Corynebacterium glutamicum NCHU 87078: Evolutionary relationships to phages from Corynebacterineae.</title>
        <authorList>
            <person name="Chen C.L."/>
            <person name="Pan T.Y."/>
            <person name="Kan S.C."/>
            <person name="Kuan Y.C."/>
            <person name="Hong L.Y."/>
            <person name="Chiu K.R."/>
            <person name="Sheu C.S."/>
            <person name="Yang J.S."/>
            <person name="Hsu W.H."/>
            <person name="Hu H.Y."/>
        </authorList>
    </citation>
    <scope>NUCLEOTIDE SEQUENCE</scope>
</reference>
<dbReference type="OrthoDB" id="14595at10239"/>
<keyword evidence="2" id="KW-1185">Reference proteome</keyword>
<dbReference type="EMBL" id="DQ499600">
    <property type="protein sequence ID" value="ABF57477.1"/>
    <property type="molecule type" value="Genomic_DNA"/>
</dbReference>
<dbReference type="InterPro" id="IPR033653">
    <property type="entry name" value="NTP-PPase_DR2231-like"/>
</dbReference>
<evidence type="ECO:0000313" key="1">
    <source>
        <dbReference type="EMBL" id="ABF57477.1"/>
    </source>
</evidence>
<dbReference type="KEGG" id="vg:5745462"/>
<name>A7IY94_9CAUD</name>
<organism evidence="1 2">
    <name type="scientific">Corynebacterium phage P1201</name>
    <dbReference type="NCBI Taxonomy" id="384848"/>
    <lineage>
        <taxon>Viruses</taxon>
        <taxon>Duplodnaviria</taxon>
        <taxon>Heunggongvirae</taxon>
        <taxon>Uroviricota</taxon>
        <taxon>Caudoviricetes</taxon>
        <taxon>Zierdtviridae</taxon>
        <taxon>Toshachvirinae</taxon>
        <taxon>Chunghsingvirus</taxon>
        <taxon>Chunghsingvirus P1201</taxon>
        <taxon>Corynebacterium virus P1201</taxon>
    </lineage>
</organism>
<dbReference type="InterPro" id="IPR021130">
    <property type="entry name" value="PRib-ATP_PPHydrolase-like"/>
</dbReference>
<accession>A7IY94</accession>
<dbReference type="InterPro" id="IPR023292">
    <property type="entry name" value="NTP_PyroPHydrolase-like_dom_sf"/>
</dbReference>
<dbReference type="Proteomes" id="UP000002414">
    <property type="component" value="Segment"/>
</dbReference>
<dbReference type="CDD" id="cd11530">
    <property type="entry name" value="NTP-PPase_DR2231_like"/>
    <property type="match status" value="1"/>
</dbReference>
<dbReference type="SUPFAM" id="SSF101386">
    <property type="entry name" value="all-alpha NTP pyrophosphatases"/>
    <property type="match status" value="1"/>
</dbReference>
<proteinExistence type="predicted"/>
<protein>
    <submittedName>
        <fullName evidence="1">Gp23</fullName>
    </submittedName>
</protein>
<evidence type="ECO:0000313" key="2">
    <source>
        <dbReference type="Proteomes" id="UP000002414"/>
    </source>
</evidence>
<dbReference type="RefSeq" id="YP_001468925.1">
    <property type="nucleotide sequence ID" value="NC_009816.1"/>
</dbReference>
<dbReference type="GeneID" id="5745462"/>
<sequence length="140" mass="15634">MTNNRLSLAVRDLALEVRDWNEKAGQLDDCESVYSNDEDRELALVIIREEVDELEEALKEGDEVEVVDAVCDIIFTALGAAAKADVSQYIEACMLEVMRSNNSKLEGKREVKPNGKLGKGAKYRPPQIGEIMNRIDTIGY</sequence>
<dbReference type="Gene3D" id="1.10.3420.10">
    <property type="entry name" value="putative ntp pyrophosphohydrolase like domain"/>
    <property type="match status" value="1"/>
</dbReference>